<dbReference type="KEGG" id="chyd:H4K34_14810"/>
<feature type="domain" description="PPIase FKBP-type" evidence="11">
    <location>
        <begin position="7"/>
        <end position="83"/>
    </location>
</feature>
<name>A0A7H0VD38_9FLAO</name>
<evidence type="ECO:0000256" key="3">
    <source>
        <dbReference type="ARBA" id="ARBA00006577"/>
    </source>
</evidence>
<evidence type="ECO:0000256" key="4">
    <source>
        <dbReference type="ARBA" id="ARBA00022490"/>
    </source>
</evidence>
<sequence length="142" mass="15432">MSKVQANDTVVVHYQGRLESGEVFDDSNGRDPLEISLGQGMVIPGFENALIDMEVSEKKTVNIPAAEAYGEHRAELVQEVPKNQLPEEIKPEVGMQLVSQTPDGQQIPLIVTEVGEEAITVDANPPLAGKDLIFDLELVAIK</sequence>
<evidence type="ECO:0000256" key="1">
    <source>
        <dbReference type="ARBA" id="ARBA00000971"/>
    </source>
</evidence>
<organism evidence="12 13">
    <name type="scientific">Croceimicrobium hydrocarbonivorans</name>
    <dbReference type="NCBI Taxonomy" id="2761580"/>
    <lineage>
        <taxon>Bacteria</taxon>
        <taxon>Pseudomonadati</taxon>
        <taxon>Bacteroidota</taxon>
        <taxon>Flavobacteriia</taxon>
        <taxon>Flavobacteriales</taxon>
        <taxon>Owenweeksiaceae</taxon>
        <taxon>Croceimicrobium</taxon>
    </lineage>
</organism>
<dbReference type="RefSeq" id="WP_210758169.1">
    <property type="nucleotide sequence ID" value="NZ_CP060139.1"/>
</dbReference>
<comment type="function">
    <text evidence="8">Also involved in hydrogenase metallocenter assembly, probably by participating in the nickel insertion step. This function in hydrogenase biosynthesis requires chaperone activity and the presence of the metal-binding domain, but not PPIase activity.</text>
</comment>
<protein>
    <recommendedName>
        <fullName evidence="10">Peptidyl-prolyl cis-trans isomerase</fullName>
        <ecNumber evidence="10">5.2.1.8</ecNumber>
    </recommendedName>
</protein>
<dbReference type="EMBL" id="CP060139">
    <property type="protein sequence ID" value="QNR23636.1"/>
    <property type="molecule type" value="Genomic_DNA"/>
</dbReference>
<evidence type="ECO:0000256" key="8">
    <source>
        <dbReference type="ARBA" id="ARBA00037071"/>
    </source>
</evidence>
<dbReference type="Proteomes" id="UP000516305">
    <property type="component" value="Chromosome"/>
</dbReference>
<dbReference type="GO" id="GO:0042026">
    <property type="term" value="P:protein refolding"/>
    <property type="evidence" value="ECO:0007669"/>
    <property type="project" value="UniProtKB-ARBA"/>
</dbReference>
<keyword evidence="5 9" id="KW-0697">Rotamase</keyword>
<accession>A0A7H0VD38</accession>
<comment type="similarity">
    <text evidence="3 10">Belongs to the FKBP-type PPIase family.</text>
</comment>
<dbReference type="AlphaFoldDB" id="A0A7H0VD38"/>
<dbReference type="PANTHER" id="PTHR47861">
    <property type="entry name" value="FKBP-TYPE PEPTIDYL-PROLYL CIS-TRANS ISOMERASE SLYD"/>
    <property type="match status" value="1"/>
</dbReference>
<proteinExistence type="inferred from homology"/>
<dbReference type="Gene3D" id="3.10.50.40">
    <property type="match status" value="1"/>
</dbReference>
<evidence type="ECO:0000256" key="6">
    <source>
        <dbReference type="ARBA" id="ARBA00023186"/>
    </source>
</evidence>
<keyword evidence="4" id="KW-0963">Cytoplasm</keyword>
<evidence type="ECO:0000313" key="13">
    <source>
        <dbReference type="Proteomes" id="UP000516305"/>
    </source>
</evidence>
<dbReference type="EC" id="5.2.1.8" evidence="10"/>
<evidence type="ECO:0000256" key="9">
    <source>
        <dbReference type="PROSITE-ProRule" id="PRU00277"/>
    </source>
</evidence>
<dbReference type="Pfam" id="PF00254">
    <property type="entry name" value="FKBP_C"/>
    <property type="match status" value="1"/>
</dbReference>
<comment type="catalytic activity">
    <reaction evidence="1 9 10">
        <text>[protein]-peptidylproline (omega=180) = [protein]-peptidylproline (omega=0)</text>
        <dbReference type="Rhea" id="RHEA:16237"/>
        <dbReference type="Rhea" id="RHEA-COMP:10747"/>
        <dbReference type="Rhea" id="RHEA-COMP:10748"/>
        <dbReference type="ChEBI" id="CHEBI:83833"/>
        <dbReference type="ChEBI" id="CHEBI:83834"/>
        <dbReference type="EC" id="5.2.1.8"/>
    </reaction>
</comment>
<keyword evidence="6" id="KW-0143">Chaperone</keyword>
<dbReference type="GO" id="GO:0003755">
    <property type="term" value="F:peptidyl-prolyl cis-trans isomerase activity"/>
    <property type="evidence" value="ECO:0007669"/>
    <property type="project" value="UniProtKB-UniRule"/>
</dbReference>
<gene>
    <name evidence="12" type="ORF">H4K34_14810</name>
</gene>
<dbReference type="PANTHER" id="PTHR47861:SF3">
    <property type="entry name" value="FKBP-TYPE PEPTIDYL-PROLYL CIS-TRANS ISOMERASE SLYD"/>
    <property type="match status" value="1"/>
</dbReference>
<comment type="subcellular location">
    <subcellularLocation>
        <location evidence="2">Cytoplasm</location>
    </subcellularLocation>
</comment>
<reference evidence="12 13" key="1">
    <citation type="submission" date="2020-08" db="EMBL/GenBank/DDBJ databases">
        <title>Croceimicrobium hydrocarbonivorans gen. nov., sp. nov., a novel marine bacterium isolated from a bacterial consortium that degrades polyethylene terephthalate.</title>
        <authorList>
            <person name="Liu R."/>
        </authorList>
    </citation>
    <scope>NUCLEOTIDE SEQUENCE [LARGE SCALE GENOMIC DNA]</scope>
    <source>
        <strain evidence="12 13">A20-9</strain>
    </source>
</reference>
<dbReference type="SUPFAM" id="SSF54534">
    <property type="entry name" value="FKBP-like"/>
    <property type="match status" value="1"/>
</dbReference>
<evidence type="ECO:0000259" key="11">
    <source>
        <dbReference type="PROSITE" id="PS50059"/>
    </source>
</evidence>
<keyword evidence="7 9" id="KW-0413">Isomerase</keyword>
<dbReference type="InterPro" id="IPR001179">
    <property type="entry name" value="PPIase_FKBP_dom"/>
</dbReference>
<evidence type="ECO:0000256" key="10">
    <source>
        <dbReference type="RuleBase" id="RU003915"/>
    </source>
</evidence>
<dbReference type="InterPro" id="IPR046357">
    <property type="entry name" value="PPIase_dom_sf"/>
</dbReference>
<keyword evidence="13" id="KW-1185">Reference proteome</keyword>
<dbReference type="GO" id="GO:0005737">
    <property type="term" value="C:cytoplasm"/>
    <property type="evidence" value="ECO:0007669"/>
    <property type="project" value="UniProtKB-SubCell"/>
</dbReference>
<evidence type="ECO:0000313" key="12">
    <source>
        <dbReference type="EMBL" id="QNR23636.1"/>
    </source>
</evidence>
<evidence type="ECO:0000256" key="7">
    <source>
        <dbReference type="ARBA" id="ARBA00023235"/>
    </source>
</evidence>
<evidence type="ECO:0000256" key="2">
    <source>
        <dbReference type="ARBA" id="ARBA00004496"/>
    </source>
</evidence>
<dbReference type="PROSITE" id="PS50059">
    <property type="entry name" value="FKBP_PPIASE"/>
    <property type="match status" value="1"/>
</dbReference>
<evidence type="ECO:0000256" key="5">
    <source>
        <dbReference type="ARBA" id="ARBA00023110"/>
    </source>
</evidence>